<dbReference type="AlphaFoldDB" id="A0A176Z9U2"/>
<dbReference type="InterPro" id="IPR053136">
    <property type="entry name" value="UTP_pyrophosphatase-like"/>
</dbReference>
<dbReference type="RefSeq" id="WP_063678475.1">
    <property type="nucleotide sequence ID" value="NZ_LSEF01000046.1"/>
</dbReference>
<dbReference type="EMBL" id="LSEF01000046">
    <property type="protein sequence ID" value="OAF17411.1"/>
    <property type="molecule type" value="Genomic_DNA"/>
</dbReference>
<comment type="caution">
    <text evidence="2">The sequence shown here is derived from an EMBL/GenBank/DDBJ whole genome shotgun (WGS) entry which is preliminary data.</text>
</comment>
<dbReference type="Proteomes" id="UP000077173">
    <property type="component" value="Unassembled WGS sequence"/>
</dbReference>
<evidence type="ECO:0000313" key="3">
    <source>
        <dbReference type="Proteomes" id="UP000077173"/>
    </source>
</evidence>
<dbReference type="PANTHER" id="PTHR30399">
    <property type="entry name" value="UNCHARACTERIZED PROTEIN YGJP"/>
    <property type="match status" value="1"/>
</dbReference>
<dbReference type="Gene3D" id="3.30.2010.10">
    <property type="entry name" value="Metalloproteases ('zincins'), catalytic domain"/>
    <property type="match status" value="1"/>
</dbReference>
<sequence length="235" mass="27340">MEIVLDLGDVSVDVVRKDIKNLHLSVHPPTGRVRIAAPSRASLDTIRAFAVAHVAWIKRNQRKIKMQKREAPREYVDRESHFVWGERVMLYVVERDGPPSVVRRHRTLILQMRPGATAADKQRVVESWYRDEVRRAAQTVRAKWEKYLGVAARQTFVQRMKTKWGSCNPLTSNVRLNTDLAKKPPQCLEYVVLHELAHLRERTHSPEFYALLDHGMPQWREVRRMLNDLPLTADA</sequence>
<reference evidence="2 3" key="1">
    <citation type="submission" date="2016-02" db="EMBL/GenBank/DDBJ databases">
        <title>Draft genome sequence of the strain BR 10247T Bradyrhizobium neotropicale isolated from nodules of Centrolobium paraense.</title>
        <authorList>
            <person name="Simoes-Araujo J.L."/>
            <person name="Barauna A.C."/>
            <person name="Silva K."/>
            <person name="Zilli J.E."/>
        </authorList>
    </citation>
    <scope>NUCLEOTIDE SEQUENCE [LARGE SCALE GENOMIC DNA]</scope>
    <source>
        <strain evidence="2 3">BR 10247</strain>
    </source>
</reference>
<feature type="domain" description="YgjP-like metallopeptidase" evidence="1">
    <location>
        <begin position="23"/>
        <end position="227"/>
    </location>
</feature>
<gene>
    <name evidence="2" type="ORF">AXW67_09505</name>
</gene>
<protein>
    <submittedName>
        <fullName evidence="2">Metal-dependent hydrolase</fullName>
    </submittedName>
</protein>
<dbReference type="CDD" id="cd07344">
    <property type="entry name" value="M48_yhfN_like"/>
    <property type="match status" value="1"/>
</dbReference>
<dbReference type="GO" id="GO:0016787">
    <property type="term" value="F:hydrolase activity"/>
    <property type="evidence" value="ECO:0007669"/>
    <property type="project" value="UniProtKB-KW"/>
</dbReference>
<dbReference type="PANTHER" id="PTHR30399:SF1">
    <property type="entry name" value="UTP PYROPHOSPHATASE"/>
    <property type="match status" value="1"/>
</dbReference>
<evidence type="ECO:0000313" key="2">
    <source>
        <dbReference type="EMBL" id="OAF17411.1"/>
    </source>
</evidence>
<organism evidence="2 3">
    <name type="scientific">Bradyrhizobium neotropicale</name>
    <dbReference type="NCBI Taxonomy" id="1497615"/>
    <lineage>
        <taxon>Bacteria</taxon>
        <taxon>Pseudomonadati</taxon>
        <taxon>Pseudomonadota</taxon>
        <taxon>Alphaproteobacteria</taxon>
        <taxon>Hyphomicrobiales</taxon>
        <taxon>Nitrobacteraceae</taxon>
        <taxon>Bradyrhizobium</taxon>
    </lineage>
</organism>
<dbReference type="Pfam" id="PF01863">
    <property type="entry name" value="YgjP-like"/>
    <property type="match status" value="1"/>
</dbReference>
<name>A0A176Z9U2_9BRAD</name>
<proteinExistence type="predicted"/>
<keyword evidence="3" id="KW-1185">Reference proteome</keyword>
<evidence type="ECO:0000259" key="1">
    <source>
        <dbReference type="Pfam" id="PF01863"/>
    </source>
</evidence>
<dbReference type="InterPro" id="IPR002725">
    <property type="entry name" value="YgjP-like_metallopeptidase"/>
</dbReference>
<keyword evidence="2" id="KW-0378">Hydrolase</keyword>
<accession>A0A176Z9U2</accession>